<proteinExistence type="predicted"/>
<dbReference type="Proteomes" id="UP000321571">
    <property type="component" value="Unassembled WGS sequence"/>
</dbReference>
<accession>A0A5C8NJQ1</accession>
<dbReference type="RefSeq" id="WP_147684421.1">
    <property type="nucleotide sequence ID" value="NZ_VDUX01000002.1"/>
</dbReference>
<name>A0A5C8NJQ1_9ACTN</name>
<organism evidence="1 2">
    <name type="scientific">Aeromicrobium terrae</name>
    <dbReference type="NCBI Taxonomy" id="2498846"/>
    <lineage>
        <taxon>Bacteria</taxon>
        <taxon>Bacillati</taxon>
        <taxon>Actinomycetota</taxon>
        <taxon>Actinomycetes</taxon>
        <taxon>Propionibacteriales</taxon>
        <taxon>Nocardioidaceae</taxon>
        <taxon>Aeromicrobium</taxon>
    </lineage>
</organism>
<dbReference type="Pfam" id="PF10698">
    <property type="entry name" value="DUF2505"/>
    <property type="match status" value="1"/>
</dbReference>
<evidence type="ECO:0000313" key="2">
    <source>
        <dbReference type="Proteomes" id="UP000321571"/>
    </source>
</evidence>
<keyword evidence="2" id="KW-1185">Reference proteome</keyword>
<dbReference type="AlphaFoldDB" id="A0A5C8NJQ1"/>
<gene>
    <name evidence="1" type="ORF">FHP06_05070</name>
</gene>
<dbReference type="EMBL" id="VDUX01000002">
    <property type="protein sequence ID" value="TXL62084.1"/>
    <property type="molecule type" value="Genomic_DNA"/>
</dbReference>
<dbReference type="InterPro" id="IPR019639">
    <property type="entry name" value="DUF2505"/>
</dbReference>
<evidence type="ECO:0000313" key="1">
    <source>
        <dbReference type="EMBL" id="TXL62084.1"/>
    </source>
</evidence>
<reference evidence="1 2" key="1">
    <citation type="submission" date="2019-06" db="EMBL/GenBank/DDBJ databases">
        <title>Aeromicrobium sp. nov., isolated from a maize field.</title>
        <authorList>
            <person name="Lin S.-Y."/>
            <person name="Tsai C.-F."/>
            <person name="Young C.-C."/>
        </authorList>
    </citation>
    <scope>NUCLEOTIDE SEQUENCE [LARGE SCALE GENOMIC DNA]</scope>
    <source>
        <strain evidence="1 2">CC-CFT486</strain>
    </source>
</reference>
<dbReference type="OrthoDB" id="3266819at2"/>
<protein>
    <submittedName>
        <fullName evidence="1">DUF2505 domain-containing protein</fullName>
    </submittedName>
</protein>
<comment type="caution">
    <text evidence="1">The sequence shown here is derived from an EMBL/GenBank/DDBJ whole genome shotgun (WGS) entry which is preliminary data.</text>
</comment>
<sequence>MKLKETFTYPGADVEAVYAVTTDPEFRREAAEAVGSKDIEVTIEPDGDGHLVTIVRSQPADLPDSIKKFTGDAVKVKQTERWSAPDASGNRKADLKVTMIGQPAEVVGTLTITGPEATLTISGDAKVNVPFFGKKIEPVIVKAVVGALRSEVELGRQKVS</sequence>